<reference evidence="2" key="1">
    <citation type="journal article" date="2020" name="J Insects Food Feed">
        <title>The yellow mealworm (Tenebrio molitor) genome: a resource for the emerging insects as food and feed industry.</title>
        <authorList>
            <person name="Eriksson T."/>
            <person name="Andere A."/>
            <person name="Kelstrup H."/>
            <person name="Emery V."/>
            <person name="Picard C."/>
        </authorList>
    </citation>
    <scope>NUCLEOTIDE SEQUENCE</scope>
    <source>
        <strain evidence="2">Stoneville</strain>
        <tissue evidence="2">Whole head</tissue>
    </source>
</reference>
<dbReference type="PANTHER" id="PTHR32123:SF13">
    <property type="entry name" value="BICAUDAL D-RELATED PROTEIN HOMOLOG"/>
    <property type="match status" value="1"/>
</dbReference>
<protein>
    <submittedName>
        <fullName evidence="2">Uncharacterized protein</fullName>
    </submittedName>
</protein>
<dbReference type="EMBL" id="JABDTM020027112">
    <property type="protein sequence ID" value="KAH0811006.1"/>
    <property type="molecule type" value="Genomic_DNA"/>
</dbReference>
<sequence>MLKSLEEYIVEMENRSAIDHNQCPTEDIWTQLQQKENDLLLAAELGKALLEKNEELKKQHEAVIDDYSKKLETAAFSTFVVVILKLLRNPGRVICAALRTINEKNVNYFLPTNDSRIGHDCVRQAEKSRKVKHCQETMTLKRDEIEVMSAGVNRTAVTDRVSPTTQIIIMIDAVVSANKETVFVLQHRAVSPLVCSTLQSSVSLDFEKAGFRTPATGS</sequence>
<organism evidence="2 3">
    <name type="scientific">Tenebrio molitor</name>
    <name type="common">Yellow mealworm beetle</name>
    <dbReference type="NCBI Taxonomy" id="7067"/>
    <lineage>
        <taxon>Eukaryota</taxon>
        <taxon>Metazoa</taxon>
        <taxon>Ecdysozoa</taxon>
        <taxon>Arthropoda</taxon>
        <taxon>Hexapoda</taxon>
        <taxon>Insecta</taxon>
        <taxon>Pterygota</taxon>
        <taxon>Neoptera</taxon>
        <taxon>Endopterygota</taxon>
        <taxon>Coleoptera</taxon>
        <taxon>Polyphaga</taxon>
        <taxon>Cucujiformia</taxon>
        <taxon>Tenebrionidae</taxon>
        <taxon>Tenebrio</taxon>
    </lineage>
</organism>
<dbReference type="AlphaFoldDB" id="A0A8J6HAZ1"/>
<name>A0A8J6HAZ1_TENMO</name>
<dbReference type="PANTHER" id="PTHR32123">
    <property type="entry name" value="BICD FAMILY-LIKE CARGO ADAPTER"/>
    <property type="match status" value="1"/>
</dbReference>
<accession>A0A8J6HAZ1</accession>
<reference evidence="2" key="2">
    <citation type="submission" date="2021-08" db="EMBL/GenBank/DDBJ databases">
        <authorList>
            <person name="Eriksson T."/>
        </authorList>
    </citation>
    <scope>NUCLEOTIDE SEQUENCE</scope>
    <source>
        <strain evidence="2">Stoneville</strain>
        <tissue evidence="2">Whole head</tissue>
    </source>
</reference>
<dbReference type="Proteomes" id="UP000719412">
    <property type="component" value="Unassembled WGS sequence"/>
</dbReference>
<gene>
    <name evidence="2" type="ORF">GEV33_011786</name>
</gene>
<evidence type="ECO:0000313" key="3">
    <source>
        <dbReference type="Proteomes" id="UP000719412"/>
    </source>
</evidence>
<dbReference type="InterPro" id="IPR051149">
    <property type="entry name" value="Spindly/BICDR_Dynein_Adapter"/>
</dbReference>
<evidence type="ECO:0000313" key="2">
    <source>
        <dbReference type="EMBL" id="KAH0811006.1"/>
    </source>
</evidence>
<keyword evidence="1" id="KW-0175">Coiled coil</keyword>
<proteinExistence type="predicted"/>
<evidence type="ECO:0000256" key="1">
    <source>
        <dbReference type="ARBA" id="ARBA00023054"/>
    </source>
</evidence>
<comment type="caution">
    <text evidence="2">The sequence shown here is derived from an EMBL/GenBank/DDBJ whole genome shotgun (WGS) entry which is preliminary data.</text>
</comment>
<keyword evidence="3" id="KW-1185">Reference proteome</keyword>